<feature type="transmembrane region" description="Helical" evidence="1">
    <location>
        <begin position="51"/>
        <end position="70"/>
    </location>
</feature>
<gene>
    <name evidence="2" type="ORF">JBKA6_0523</name>
</gene>
<feature type="transmembrane region" description="Helical" evidence="1">
    <location>
        <begin position="565"/>
        <end position="583"/>
    </location>
</feature>
<dbReference type="InterPro" id="IPR021280">
    <property type="entry name" value="TMEM260-like"/>
</dbReference>
<feature type="transmembrane region" description="Helical" evidence="1">
    <location>
        <begin position="533"/>
        <end position="553"/>
    </location>
</feature>
<dbReference type="Pfam" id="PF11028">
    <property type="entry name" value="TMEM260-like"/>
    <property type="match status" value="1"/>
</dbReference>
<feature type="transmembrane region" description="Helical" evidence="1">
    <location>
        <begin position="479"/>
        <end position="496"/>
    </location>
</feature>
<keyword evidence="1" id="KW-0472">Membrane</keyword>
<protein>
    <recommendedName>
        <fullName evidence="4">DUF2723 domain-containing protein</fullName>
    </recommendedName>
</protein>
<evidence type="ECO:0000313" key="3">
    <source>
        <dbReference type="Proteomes" id="UP000243197"/>
    </source>
</evidence>
<keyword evidence="1" id="KW-1133">Transmembrane helix</keyword>
<dbReference type="AlphaFoldDB" id="A0A1J1EAJ6"/>
<dbReference type="KEGG" id="ise:JBKA6_0523"/>
<dbReference type="PANTHER" id="PTHR16214">
    <property type="entry name" value="TRANSMEMBRANE PROTEIN 260"/>
    <property type="match status" value="1"/>
</dbReference>
<feature type="transmembrane region" description="Helical" evidence="1">
    <location>
        <begin position="503"/>
        <end position="521"/>
    </location>
</feature>
<feature type="transmembrane region" description="Helical" evidence="1">
    <location>
        <begin position="231"/>
        <end position="254"/>
    </location>
</feature>
<keyword evidence="1" id="KW-0812">Transmembrane</keyword>
<name>A0A1J1EAJ6_9FLAO</name>
<proteinExistence type="predicted"/>
<sequence length="1002" mass="115938">MEPSVSFWDCGEYIATGSKLEIGHPPGSSLYQIIAAFFSIFSFGDPTKIALMVNSLSAISSAFTILFLFWTITSLTKIAIGKEDLSDSDIIKIIGSGLVGSLAFTFTDTFWFSAVESGVYAMGMMFISMIFWLSLKWYLDDSQRSDKWIVLISYIIGLSVGVHMLVMLSIPAVVFVFLSKRDKGITDSIKKFILANLLVVFALATVFRVIFPSILKFFHWAEIFFTNSLGMPFNSGTIIAAVVIISILAFGVVYSERKEKFKLNTFFISLTFMILGFSSWLMLPIRSNAEPPINESPPNNAVELLSYYNRDQYGELNILYGPMYTAYEGGIKLDKETPYQDGFVYYQRDYKTNKYVIVEDGKDAKPVIDKKHMGFFPRMGNRSPGSIQNYKSIVPSLMKNKGDKPTFFQNVEYFLKYQVSYMYLRYFMWNFAGRQNDLQGNMDLINGDWISGISFIDEMRLGPQDNLPDSLKNNKSRNTYYFLPLMLGLLGLFYHFKSDRNRAYSVMLLFVFTGIAITVYTNNKAFEPRERDYALVGSFYTFCIWIGFGVFFLIDRAREYLNKKITSILTIVICLLAVPGILAKENWDDHDRSNRYITRDVAKNYLDSCAENAILFSLGDNDTYPLWYMQEVEGYRTDVKCVNLSLLNTDWHIDQAKRDTYEGKGIPSRIPKERYVKNKRNIIYFYDKYGIIDSLRWPLSNFMEWITSDSKETKLRSGNTQEYFSPVRKIRIPVEKENVLKHGIVSKEEAHLILDKIDINIPKKSSGIEKKDMIIFDILNELKWTRPIYFTITSGYRDEDFTYLSDYLQLEGLTYKLVPIKTDREKINFGSFGRINTDILYKNLMNFGWGNGEDPNTYLDEVSTRIISLTTRSVFLRLATALVEEGKNEKAKLVLDRCMDKAPISIYGNNIFTLGMAELYYQIDDRETGDLIMRSYADNLVQNLNYYISFDRNMFRMIFEDVRKNLTYFKTFLESIQDYNTEMHSEYDNVFKDIYDRIISKA</sequence>
<keyword evidence="3" id="KW-1185">Reference proteome</keyword>
<evidence type="ECO:0000313" key="2">
    <source>
        <dbReference type="EMBL" id="BAV94536.1"/>
    </source>
</evidence>
<organism evidence="2 3">
    <name type="scientific">Ichthyobacterium seriolicida</name>
    <dbReference type="NCBI Taxonomy" id="242600"/>
    <lineage>
        <taxon>Bacteria</taxon>
        <taxon>Pseudomonadati</taxon>
        <taxon>Bacteroidota</taxon>
        <taxon>Flavobacteriia</taxon>
        <taxon>Flavobacteriales</taxon>
        <taxon>Ichthyobacteriaceae</taxon>
        <taxon>Ichthyobacterium</taxon>
    </lineage>
</organism>
<accession>A0A1J1EAJ6</accession>
<feature type="transmembrane region" description="Helical" evidence="1">
    <location>
        <begin position="119"/>
        <end position="139"/>
    </location>
</feature>
<dbReference type="InterPro" id="IPR052724">
    <property type="entry name" value="GT117_domain-containing"/>
</dbReference>
<dbReference type="Proteomes" id="UP000243197">
    <property type="component" value="Chromosome"/>
</dbReference>
<dbReference type="PANTHER" id="PTHR16214:SF3">
    <property type="entry name" value="TRANSMEMBRANE PROTEIN 260"/>
    <property type="match status" value="1"/>
</dbReference>
<feature type="transmembrane region" description="Helical" evidence="1">
    <location>
        <begin position="266"/>
        <end position="283"/>
    </location>
</feature>
<evidence type="ECO:0000256" key="1">
    <source>
        <dbReference type="SAM" id="Phobius"/>
    </source>
</evidence>
<evidence type="ECO:0008006" key="4">
    <source>
        <dbReference type="Google" id="ProtNLM"/>
    </source>
</evidence>
<dbReference type="EMBL" id="AP014564">
    <property type="protein sequence ID" value="BAV94536.1"/>
    <property type="molecule type" value="Genomic_DNA"/>
</dbReference>
<feature type="transmembrane region" description="Helical" evidence="1">
    <location>
        <begin position="151"/>
        <end position="179"/>
    </location>
</feature>
<reference evidence="2 3" key="1">
    <citation type="submission" date="2014-03" db="EMBL/GenBank/DDBJ databases">
        <title>complete genome sequence of Flavobacteriaceae bacterium JBKA-6.</title>
        <authorList>
            <person name="Takano T."/>
            <person name="Nakamura Y."/>
            <person name="Takuma S."/>
            <person name="Yasuike M."/>
            <person name="Matsuyama T."/>
            <person name="Sakai T."/>
            <person name="Fujiwara A."/>
            <person name="Kimoto K."/>
            <person name="Fukuda Y."/>
            <person name="Kondo H."/>
            <person name="Hirono I."/>
            <person name="Nakayasu C."/>
        </authorList>
    </citation>
    <scope>NUCLEOTIDE SEQUENCE [LARGE SCALE GENOMIC DNA]</scope>
    <source>
        <strain evidence="2 3">JBKA-6</strain>
    </source>
</reference>
<feature type="transmembrane region" description="Helical" evidence="1">
    <location>
        <begin position="191"/>
        <end position="211"/>
    </location>
</feature>